<accession>A0A4P6EP26</accession>
<protein>
    <submittedName>
        <fullName evidence="8">RDD family protein</fullName>
    </submittedName>
</protein>
<dbReference type="Proteomes" id="UP000291758">
    <property type="component" value="Chromosome"/>
</dbReference>
<feature type="region of interest" description="Disordered" evidence="6">
    <location>
        <begin position="1"/>
        <end position="21"/>
    </location>
</feature>
<dbReference type="Pfam" id="PF06271">
    <property type="entry name" value="RDD"/>
    <property type="match status" value="1"/>
</dbReference>
<dbReference type="InterPro" id="IPR010432">
    <property type="entry name" value="RDD"/>
</dbReference>
<evidence type="ECO:0000256" key="6">
    <source>
        <dbReference type="SAM" id="MobiDB-lite"/>
    </source>
</evidence>
<feature type="compositionally biased region" description="Low complexity" evidence="6">
    <location>
        <begin position="301"/>
        <end position="314"/>
    </location>
</feature>
<organism evidence="8 9">
    <name type="scientific">Xylanimonas allomyrinae</name>
    <dbReference type="NCBI Taxonomy" id="2509459"/>
    <lineage>
        <taxon>Bacteria</taxon>
        <taxon>Bacillati</taxon>
        <taxon>Actinomycetota</taxon>
        <taxon>Actinomycetes</taxon>
        <taxon>Micrococcales</taxon>
        <taxon>Promicromonosporaceae</taxon>
        <taxon>Xylanimonas</taxon>
    </lineage>
</organism>
<evidence type="ECO:0000313" key="8">
    <source>
        <dbReference type="EMBL" id="QAY64650.1"/>
    </source>
</evidence>
<feature type="compositionally biased region" description="Polar residues" evidence="6">
    <location>
        <begin position="1"/>
        <end position="15"/>
    </location>
</feature>
<dbReference type="InterPro" id="IPR051791">
    <property type="entry name" value="Pra-immunoreactive"/>
</dbReference>
<sequence length="362" mass="38287">MSATMTPMPESSTVATPPPYPVLDDSTQPYLPREAYAAWSRRVGAWFLDQAVLAGIVWLTLGERATVPTLTTGLFSDQDGQTPWQESGWVWLVFLGVLALQAWTGWTPGKLVAGIAVVRERDLRPAGLLRTILRVVCHMLDAILLIGYLRPLWEARRRTFADSIVGTVVVLRRPGLPAGPRRALTAGALVVCLAGAGLTVTTTSWGGPAAEATAWCIPAAASAGGDGDAARSASVELRGVRTQLVERRLWARRVTDVARSYSATWTWAEATTPVGDLQVELTATAPGGAVATQRVGVEGRSTASTTSETTSDGSHLTTQVPLDGDPATALGDVVDVTTSLLVDGQVVATCTVPGLRLEPVDR</sequence>
<gene>
    <name evidence="8" type="ORF">ET495_17220</name>
</gene>
<dbReference type="OrthoDB" id="9793824at2"/>
<evidence type="ECO:0000256" key="3">
    <source>
        <dbReference type="ARBA" id="ARBA00022692"/>
    </source>
</evidence>
<reference evidence="8 9" key="1">
    <citation type="submission" date="2019-01" db="EMBL/GenBank/DDBJ databases">
        <title>Genome sequencing of strain 2JSPR-7.</title>
        <authorList>
            <person name="Heo J."/>
            <person name="Kim S.-J."/>
            <person name="Kim J.-S."/>
            <person name="Hong S.-B."/>
            <person name="Kwon S.-W."/>
        </authorList>
    </citation>
    <scope>NUCLEOTIDE SEQUENCE [LARGE SCALE GENOMIC DNA]</scope>
    <source>
        <strain evidence="8 9">2JSPR-7</strain>
    </source>
</reference>
<dbReference type="PANTHER" id="PTHR36115">
    <property type="entry name" value="PROLINE-RICH ANTIGEN HOMOLOG-RELATED"/>
    <property type="match status" value="1"/>
</dbReference>
<dbReference type="EMBL" id="CP035495">
    <property type="protein sequence ID" value="QAY64650.1"/>
    <property type="molecule type" value="Genomic_DNA"/>
</dbReference>
<dbReference type="AlphaFoldDB" id="A0A4P6EP26"/>
<evidence type="ECO:0000256" key="4">
    <source>
        <dbReference type="ARBA" id="ARBA00022989"/>
    </source>
</evidence>
<feature type="region of interest" description="Disordered" evidence="6">
    <location>
        <begin position="296"/>
        <end position="316"/>
    </location>
</feature>
<evidence type="ECO:0000313" key="9">
    <source>
        <dbReference type="Proteomes" id="UP000291758"/>
    </source>
</evidence>
<evidence type="ECO:0000256" key="1">
    <source>
        <dbReference type="ARBA" id="ARBA00004651"/>
    </source>
</evidence>
<keyword evidence="9" id="KW-1185">Reference proteome</keyword>
<evidence type="ECO:0000256" key="2">
    <source>
        <dbReference type="ARBA" id="ARBA00022475"/>
    </source>
</evidence>
<proteinExistence type="predicted"/>
<name>A0A4P6EP26_9MICO</name>
<comment type="subcellular location">
    <subcellularLocation>
        <location evidence="1">Cell membrane</location>
        <topology evidence="1">Multi-pass membrane protein</topology>
    </subcellularLocation>
</comment>
<evidence type="ECO:0000256" key="5">
    <source>
        <dbReference type="ARBA" id="ARBA00023136"/>
    </source>
</evidence>
<keyword evidence="4" id="KW-1133">Transmembrane helix</keyword>
<keyword evidence="5" id="KW-0472">Membrane</keyword>
<keyword evidence="3" id="KW-0812">Transmembrane</keyword>
<evidence type="ECO:0000259" key="7">
    <source>
        <dbReference type="Pfam" id="PF06271"/>
    </source>
</evidence>
<dbReference type="KEGG" id="xyl:ET495_17220"/>
<feature type="domain" description="RDD" evidence="7">
    <location>
        <begin position="36"/>
        <end position="165"/>
    </location>
</feature>
<dbReference type="PANTHER" id="PTHR36115:SF6">
    <property type="entry name" value="PROLINE-RICH ANTIGEN HOMOLOG"/>
    <property type="match status" value="1"/>
</dbReference>
<keyword evidence="2" id="KW-1003">Cell membrane</keyword>
<dbReference type="GO" id="GO:0005886">
    <property type="term" value="C:plasma membrane"/>
    <property type="evidence" value="ECO:0007669"/>
    <property type="project" value="UniProtKB-SubCell"/>
</dbReference>